<keyword evidence="3" id="KW-1185">Reference proteome</keyword>
<keyword evidence="1" id="KW-0472">Membrane</keyword>
<sequence>MGSAHSMCGACSTRDCKAFENFREHVHEPLEWSCRPGSRFDLGFNTKSIVMPKLVLLSNPGYQDYDGLSSMVDKTMVCNPDYRRCYLEGYFEVLTTFNADLNEYVSTNWWAITRVYLTRAAKMLGQVILRVVAPLLIGAPIASRLIGFP</sequence>
<dbReference type="OrthoDB" id="10362471at2759"/>
<proteinExistence type="predicted"/>
<evidence type="ECO:0000256" key="1">
    <source>
        <dbReference type="SAM" id="Phobius"/>
    </source>
</evidence>
<organism evidence="2 3">
    <name type="scientific">Modicella reniformis</name>
    <dbReference type="NCBI Taxonomy" id="1440133"/>
    <lineage>
        <taxon>Eukaryota</taxon>
        <taxon>Fungi</taxon>
        <taxon>Fungi incertae sedis</taxon>
        <taxon>Mucoromycota</taxon>
        <taxon>Mortierellomycotina</taxon>
        <taxon>Mortierellomycetes</taxon>
        <taxon>Mortierellales</taxon>
        <taxon>Mortierellaceae</taxon>
        <taxon>Modicella</taxon>
    </lineage>
</organism>
<evidence type="ECO:0000313" key="3">
    <source>
        <dbReference type="Proteomes" id="UP000749646"/>
    </source>
</evidence>
<dbReference type="AlphaFoldDB" id="A0A9P6LTP9"/>
<keyword evidence="1" id="KW-0812">Transmembrane</keyword>
<comment type="caution">
    <text evidence="2">The sequence shown here is derived from an EMBL/GenBank/DDBJ whole genome shotgun (WGS) entry which is preliminary data.</text>
</comment>
<name>A0A9P6LTP9_9FUNG</name>
<protein>
    <submittedName>
        <fullName evidence="2">Uncharacterized protein</fullName>
    </submittedName>
</protein>
<evidence type="ECO:0000313" key="2">
    <source>
        <dbReference type="EMBL" id="KAF9938861.1"/>
    </source>
</evidence>
<gene>
    <name evidence="2" type="ORF">BGZ65_012026</name>
</gene>
<reference evidence="2" key="1">
    <citation type="journal article" date="2020" name="Fungal Divers.">
        <title>Resolving the Mortierellaceae phylogeny through synthesis of multi-gene phylogenetics and phylogenomics.</title>
        <authorList>
            <person name="Vandepol N."/>
            <person name="Liber J."/>
            <person name="Desiro A."/>
            <person name="Na H."/>
            <person name="Kennedy M."/>
            <person name="Barry K."/>
            <person name="Grigoriev I.V."/>
            <person name="Miller A.N."/>
            <person name="O'Donnell K."/>
            <person name="Stajich J.E."/>
            <person name="Bonito G."/>
        </authorList>
    </citation>
    <scope>NUCLEOTIDE SEQUENCE</scope>
    <source>
        <strain evidence="2">MES-2147</strain>
    </source>
</reference>
<keyword evidence="1" id="KW-1133">Transmembrane helix</keyword>
<feature type="transmembrane region" description="Helical" evidence="1">
    <location>
        <begin position="127"/>
        <end position="146"/>
    </location>
</feature>
<dbReference type="Proteomes" id="UP000749646">
    <property type="component" value="Unassembled WGS sequence"/>
</dbReference>
<accession>A0A9P6LTP9</accession>
<dbReference type="EMBL" id="JAAAHW010009572">
    <property type="protein sequence ID" value="KAF9938861.1"/>
    <property type="molecule type" value="Genomic_DNA"/>
</dbReference>